<evidence type="ECO:0000313" key="3">
    <source>
        <dbReference type="Proteomes" id="UP000027361"/>
    </source>
</evidence>
<organism evidence="2 3">
    <name type="scientific">Tilletiaria anomala (strain ATCC 24038 / CBS 436.72 / UBC 951)</name>
    <dbReference type="NCBI Taxonomy" id="1037660"/>
    <lineage>
        <taxon>Eukaryota</taxon>
        <taxon>Fungi</taxon>
        <taxon>Dikarya</taxon>
        <taxon>Basidiomycota</taxon>
        <taxon>Ustilaginomycotina</taxon>
        <taxon>Exobasidiomycetes</taxon>
        <taxon>Georgefischeriales</taxon>
        <taxon>Tilletiariaceae</taxon>
        <taxon>Tilletiaria</taxon>
    </lineage>
</organism>
<proteinExistence type="predicted"/>
<name>A0A066VSR8_TILAU</name>
<dbReference type="InParanoid" id="A0A066VSR8"/>
<dbReference type="HOGENOM" id="CLU_1344069_0_0_1"/>
<feature type="region of interest" description="Disordered" evidence="1">
    <location>
        <begin position="141"/>
        <end position="204"/>
    </location>
</feature>
<dbReference type="EMBL" id="JMSN01000051">
    <property type="protein sequence ID" value="KDN44506.1"/>
    <property type="molecule type" value="Genomic_DNA"/>
</dbReference>
<comment type="caution">
    <text evidence="2">The sequence shown here is derived from an EMBL/GenBank/DDBJ whole genome shotgun (WGS) entry which is preliminary data.</text>
</comment>
<feature type="compositionally biased region" description="Low complexity" evidence="1">
    <location>
        <begin position="1"/>
        <end position="22"/>
    </location>
</feature>
<feature type="compositionally biased region" description="Low complexity" evidence="1">
    <location>
        <begin position="181"/>
        <end position="190"/>
    </location>
</feature>
<dbReference type="AlphaFoldDB" id="A0A066VSR8"/>
<accession>A0A066VSR8</accession>
<feature type="compositionally biased region" description="Low complexity" evidence="1">
    <location>
        <begin position="141"/>
        <end position="157"/>
    </location>
</feature>
<evidence type="ECO:0000313" key="2">
    <source>
        <dbReference type="EMBL" id="KDN44506.1"/>
    </source>
</evidence>
<keyword evidence="3" id="KW-1185">Reference proteome</keyword>
<evidence type="ECO:0000256" key="1">
    <source>
        <dbReference type="SAM" id="MobiDB-lite"/>
    </source>
</evidence>
<dbReference type="Proteomes" id="UP000027361">
    <property type="component" value="Unassembled WGS sequence"/>
</dbReference>
<gene>
    <name evidence="2" type="ORF">K437DRAFT_137530</name>
</gene>
<reference evidence="2 3" key="1">
    <citation type="submission" date="2014-05" db="EMBL/GenBank/DDBJ databases">
        <title>Draft genome sequence of a rare smut relative, Tilletiaria anomala UBC 951.</title>
        <authorList>
            <consortium name="DOE Joint Genome Institute"/>
            <person name="Toome M."/>
            <person name="Kuo A."/>
            <person name="Henrissat B."/>
            <person name="Lipzen A."/>
            <person name="Tritt A."/>
            <person name="Yoshinaga Y."/>
            <person name="Zane M."/>
            <person name="Barry K."/>
            <person name="Grigoriev I.V."/>
            <person name="Spatafora J.W."/>
            <person name="Aimea M.C."/>
        </authorList>
    </citation>
    <scope>NUCLEOTIDE SEQUENCE [LARGE SCALE GENOMIC DNA]</scope>
    <source>
        <strain evidence="2 3">UBC 951</strain>
    </source>
</reference>
<feature type="region of interest" description="Disordered" evidence="1">
    <location>
        <begin position="1"/>
        <end position="33"/>
    </location>
</feature>
<dbReference type="RefSeq" id="XP_013242780.1">
    <property type="nucleotide sequence ID" value="XM_013387326.1"/>
</dbReference>
<dbReference type="GeneID" id="25261515"/>
<sequence length="204" mass="21493">MGDWQAASPPVGAATAASVGGARVKSEKSTDRQGWALAPLRVPAERVCLTEHHRHAPSAILLGSSRVSSTLSIETTNTPTRKPTSSLVLTQTHARAHNLPALPAAPLQVKFALPNISQASHKRRRSRSSITMADQLVSLSLPLPSPASSSSPCSSSSRAAQCSMEDRVHGRKEKGREKAARSALLPLLARQQEPASAGHSAGRL</sequence>
<feature type="compositionally biased region" description="Basic and acidic residues" evidence="1">
    <location>
        <begin position="164"/>
        <end position="180"/>
    </location>
</feature>
<protein>
    <submittedName>
        <fullName evidence="2">Uncharacterized protein</fullName>
    </submittedName>
</protein>